<comment type="caution">
    <text evidence="2">The sequence shown here is derived from an EMBL/GenBank/DDBJ whole genome shotgun (WGS) entry which is preliminary data.</text>
</comment>
<dbReference type="Gene3D" id="2.60.40.4250">
    <property type="match status" value="1"/>
</dbReference>
<feature type="domain" description="DUF5301" evidence="1">
    <location>
        <begin position="27"/>
        <end position="125"/>
    </location>
</feature>
<gene>
    <name evidence="2" type="ORF">SMIDD22_00170</name>
</gene>
<name>A0A139RLN4_STRMT</name>
<evidence type="ECO:0000313" key="2">
    <source>
        <dbReference type="EMBL" id="KXU15662.1"/>
    </source>
</evidence>
<dbReference type="EMBL" id="LQZD01000047">
    <property type="protein sequence ID" value="KXU15662.1"/>
    <property type="molecule type" value="Genomic_DNA"/>
</dbReference>
<dbReference type="PROSITE" id="PS51257">
    <property type="entry name" value="PROKAR_LIPOPROTEIN"/>
    <property type="match status" value="1"/>
</dbReference>
<dbReference type="Proteomes" id="UP000070779">
    <property type="component" value="Unassembled WGS sequence"/>
</dbReference>
<reference evidence="2 3" key="1">
    <citation type="submission" date="2016-01" db="EMBL/GenBank/DDBJ databases">
        <title>Highly variable Streptococcus oralis are common among viridans streptococci isolated from primates.</title>
        <authorList>
            <person name="Denapaite D."/>
            <person name="Rieger M."/>
            <person name="Koendgen S."/>
            <person name="Brueckner R."/>
            <person name="Ochigava I."/>
            <person name="Kappeler P."/>
            <person name="Maetz-Rensing K."/>
            <person name="Leendertz F."/>
            <person name="Hakenbeck R."/>
        </authorList>
    </citation>
    <scope>NUCLEOTIDE SEQUENCE [LARGE SCALE GENOMIC DNA]</scope>
    <source>
        <strain evidence="2 3">DD22</strain>
    </source>
</reference>
<dbReference type="Pfam" id="PF17225">
    <property type="entry name" value="DUF5301"/>
    <property type="match status" value="1"/>
</dbReference>
<sequence length="142" mass="16461">MWTCMKKIIIMIVCSISFLVLSACVSKKKLILPEPETISVISIQKKISEDIKTITKREEISKLIDEIQKQSTSTTLESLNDQPTNVKDYIIIKFTHQNEENDSVVYLYTMKEKQYIEQPYVGIWQVSPDIANRIEEIFLVDS</sequence>
<evidence type="ECO:0000259" key="1">
    <source>
        <dbReference type="Pfam" id="PF17225"/>
    </source>
</evidence>
<dbReference type="AlphaFoldDB" id="A0A139RLN4"/>
<accession>A0A139RLN4</accession>
<protein>
    <recommendedName>
        <fullName evidence="1">DUF5301 domain-containing protein</fullName>
    </recommendedName>
</protein>
<organism evidence="2 3">
    <name type="scientific">Streptococcus mitis</name>
    <dbReference type="NCBI Taxonomy" id="28037"/>
    <lineage>
        <taxon>Bacteria</taxon>
        <taxon>Bacillati</taxon>
        <taxon>Bacillota</taxon>
        <taxon>Bacilli</taxon>
        <taxon>Lactobacillales</taxon>
        <taxon>Streptococcaceae</taxon>
        <taxon>Streptococcus</taxon>
        <taxon>Streptococcus mitis group</taxon>
    </lineage>
</organism>
<dbReference type="PATRIC" id="fig|28037.238.peg.210"/>
<proteinExistence type="predicted"/>
<evidence type="ECO:0000313" key="3">
    <source>
        <dbReference type="Proteomes" id="UP000070779"/>
    </source>
</evidence>
<dbReference type="InterPro" id="IPR033782">
    <property type="entry name" value="DUF5301"/>
</dbReference>